<dbReference type="Gene3D" id="3.30.2320.80">
    <property type="match status" value="1"/>
</dbReference>
<dbReference type="InterPro" id="IPR000688">
    <property type="entry name" value="HypA/HybF"/>
</dbReference>
<dbReference type="EMBL" id="FMUQ01000007">
    <property type="protein sequence ID" value="SCX97493.1"/>
    <property type="molecule type" value="Genomic_DNA"/>
</dbReference>
<dbReference type="PIRSF" id="PIRSF004761">
    <property type="entry name" value="Hydrgn_mat_HypA"/>
    <property type="match status" value="1"/>
</dbReference>
<evidence type="ECO:0000313" key="7">
    <source>
        <dbReference type="Proteomes" id="UP000199588"/>
    </source>
</evidence>
<feature type="binding site" evidence="5">
    <location>
        <position position="92"/>
    </location>
    <ligand>
        <name>Zn(2+)</name>
        <dbReference type="ChEBI" id="CHEBI:29105"/>
    </ligand>
</feature>
<proteinExistence type="inferred from homology"/>
<dbReference type="PROSITE" id="PS01249">
    <property type="entry name" value="HYPA"/>
    <property type="match status" value="1"/>
</dbReference>
<comment type="function">
    <text evidence="5">Involved in the maturation of [NiFe] hydrogenases. Required for nickel insertion into the metal center of the hydrogenase.</text>
</comment>
<dbReference type="NCBIfam" id="NF009046">
    <property type="entry name" value="PRK12380.1"/>
    <property type="match status" value="1"/>
</dbReference>
<protein>
    <recommendedName>
        <fullName evidence="5">Hydrogenase maturation factor HypA</fullName>
    </recommendedName>
</protein>
<organism evidence="6 7">
    <name type="scientific">Basfia succiniciproducens</name>
    <dbReference type="NCBI Taxonomy" id="653940"/>
    <lineage>
        <taxon>Bacteria</taxon>
        <taxon>Pseudomonadati</taxon>
        <taxon>Pseudomonadota</taxon>
        <taxon>Gammaproteobacteria</taxon>
        <taxon>Pasteurellales</taxon>
        <taxon>Pasteurellaceae</taxon>
        <taxon>Basfia</taxon>
    </lineage>
</organism>
<keyword evidence="7" id="KW-1185">Reference proteome</keyword>
<accession>A0A1G5C4Z0</accession>
<evidence type="ECO:0000256" key="5">
    <source>
        <dbReference type="HAMAP-Rule" id="MF_00213"/>
    </source>
</evidence>
<feature type="binding site" evidence="5">
    <location>
        <position position="76"/>
    </location>
    <ligand>
        <name>Zn(2+)</name>
        <dbReference type="ChEBI" id="CHEBI:29105"/>
    </ligand>
</feature>
<dbReference type="Pfam" id="PF01155">
    <property type="entry name" value="HypA"/>
    <property type="match status" value="1"/>
</dbReference>
<evidence type="ECO:0000256" key="1">
    <source>
        <dbReference type="ARBA" id="ARBA00010748"/>
    </source>
</evidence>
<evidence type="ECO:0000256" key="4">
    <source>
        <dbReference type="ARBA" id="ARBA00022833"/>
    </source>
</evidence>
<dbReference type="HAMAP" id="MF_00213">
    <property type="entry name" value="HypA_HybF"/>
    <property type="match status" value="1"/>
</dbReference>
<sequence length="113" mass="12963">MHEMSLTQNIMEIVEEQCHRNNVNKVTDIWLEIGPLSCVEPDAIEFCFEVCRKNTVMENCKLHFVPVLALAYCWHCEKTVEIKSHHDACPQCGGIHLQKQGGDDLRIKEIAVE</sequence>
<gene>
    <name evidence="5" type="primary">hypA</name>
    <name evidence="6" type="ORF">SAMN02910354_01002</name>
</gene>
<comment type="caution">
    <text evidence="6">The sequence shown here is derived from an EMBL/GenBank/DDBJ whole genome shotgun (WGS) entry which is preliminary data.</text>
</comment>
<comment type="similarity">
    <text evidence="1 5">Belongs to the HypA/HybF family.</text>
</comment>
<evidence type="ECO:0000256" key="2">
    <source>
        <dbReference type="ARBA" id="ARBA00022596"/>
    </source>
</evidence>
<dbReference type="PANTHER" id="PTHR34535">
    <property type="entry name" value="HYDROGENASE MATURATION FACTOR HYPA"/>
    <property type="match status" value="1"/>
</dbReference>
<feature type="binding site" evidence="5">
    <location>
        <position position="73"/>
    </location>
    <ligand>
        <name>Zn(2+)</name>
        <dbReference type="ChEBI" id="CHEBI:29105"/>
    </ligand>
</feature>
<keyword evidence="4 5" id="KW-0862">Zinc</keyword>
<keyword evidence="3 5" id="KW-0479">Metal-binding</keyword>
<dbReference type="InterPro" id="IPR020538">
    <property type="entry name" value="Hydgase_Ni_incorp_HypA/HybF_CS"/>
</dbReference>
<evidence type="ECO:0000256" key="3">
    <source>
        <dbReference type="ARBA" id="ARBA00022723"/>
    </source>
</evidence>
<reference evidence="6 7" key="1">
    <citation type="submission" date="2016-10" db="EMBL/GenBank/DDBJ databases">
        <authorList>
            <person name="Varghese N."/>
            <person name="Submissions S."/>
        </authorList>
    </citation>
    <scope>NUCLEOTIDE SEQUENCE [LARGE SCALE GENOMIC DNA]</scope>
    <source>
        <strain evidence="6 7">DSM 22022</strain>
    </source>
</reference>
<evidence type="ECO:0000313" key="6">
    <source>
        <dbReference type="EMBL" id="SCX97493.1"/>
    </source>
</evidence>
<dbReference type="Proteomes" id="UP000199588">
    <property type="component" value="Unassembled WGS sequence"/>
</dbReference>
<keyword evidence="2 5" id="KW-0533">Nickel</keyword>
<dbReference type="RefSeq" id="WP_090654801.1">
    <property type="nucleotide sequence ID" value="NZ_CP015031.1"/>
</dbReference>
<feature type="binding site" evidence="5">
    <location>
        <position position="2"/>
    </location>
    <ligand>
        <name>Ni(2+)</name>
        <dbReference type="ChEBI" id="CHEBI:49786"/>
    </ligand>
</feature>
<feature type="binding site" evidence="5">
    <location>
        <position position="89"/>
    </location>
    <ligand>
        <name>Zn(2+)</name>
        <dbReference type="ChEBI" id="CHEBI:29105"/>
    </ligand>
</feature>
<dbReference type="NCBIfam" id="TIGR00100">
    <property type="entry name" value="hypA"/>
    <property type="match status" value="1"/>
</dbReference>
<dbReference type="PANTHER" id="PTHR34535:SF3">
    <property type="entry name" value="HYDROGENASE MATURATION FACTOR HYPA"/>
    <property type="match status" value="1"/>
</dbReference>
<name>A0A1G5C4Z0_9PAST</name>